<sequence>MHCSIPFSRNELKSTEMEFPRQILRVPEGASILPWIAAEDASNSKRYLDTPNRNP</sequence>
<name>A0A5D2FM90_GOSDA</name>
<dbReference type="EMBL" id="CM017695">
    <property type="protein sequence ID" value="TYH06601.1"/>
    <property type="molecule type" value="Genomic_DNA"/>
</dbReference>
<reference evidence="1 2" key="1">
    <citation type="submission" date="2019-06" db="EMBL/GenBank/DDBJ databases">
        <title>WGS assembly of Gossypium darwinii.</title>
        <authorList>
            <person name="Chen Z.J."/>
            <person name="Sreedasyam A."/>
            <person name="Ando A."/>
            <person name="Song Q."/>
            <person name="De L."/>
            <person name="Hulse-Kemp A."/>
            <person name="Ding M."/>
            <person name="Ye W."/>
            <person name="Kirkbride R."/>
            <person name="Jenkins J."/>
            <person name="Plott C."/>
            <person name="Lovell J."/>
            <person name="Lin Y.-M."/>
            <person name="Vaughn R."/>
            <person name="Liu B."/>
            <person name="Li W."/>
            <person name="Simpson S."/>
            <person name="Scheffler B."/>
            <person name="Saski C."/>
            <person name="Grover C."/>
            <person name="Hu G."/>
            <person name="Conover J."/>
            <person name="Carlson J."/>
            <person name="Shu S."/>
            <person name="Boston L."/>
            <person name="Williams M."/>
            <person name="Peterson D."/>
            <person name="Mcgee K."/>
            <person name="Jones D."/>
            <person name="Wendel J."/>
            <person name="Stelly D."/>
            <person name="Grimwood J."/>
            <person name="Schmutz J."/>
        </authorList>
    </citation>
    <scope>NUCLEOTIDE SEQUENCE [LARGE SCALE GENOMIC DNA]</scope>
    <source>
        <strain evidence="1">1808015.09</strain>
    </source>
</reference>
<proteinExistence type="predicted"/>
<evidence type="ECO:0000313" key="2">
    <source>
        <dbReference type="Proteomes" id="UP000323506"/>
    </source>
</evidence>
<evidence type="ECO:0000313" key="1">
    <source>
        <dbReference type="EMBL" id="TYH06602.1"/>
    </source>
</evidence>
<dbReference type="Proteomes" id="UP000323506">
    <property type="component" value="Chromosome A08"/>
</dbReference>
<gene>
    <name evidence="1" type="ORF">ES288_A08G167900v1</name>
</gene>
<keyword evidence="2" id="KW-1185">Reference proteome</keyword>
<dbReference type="AlphaFoldDB" id="A0A5D2FM90"/>
<organism evidence="1 2">
    <name type="scientific">Gossypium darwinii</name>
    <name type="common">Darwin's cotton</name>
    <name type="synonym">Gossypium barbadense var. darwinii</name>
    <dbReference type="NCBI Taxonomy" id="34276"/>
    <lineage>
        <taxon>Eukaryota</taxon>
        <taxon>Viridiplantae</taxon>
        <taxon>Streptophyta</taxon>
        <taxon>Embryophyta</taxon>
        <taxon>Tracheophyta</taxon>
        <taxon>Spermatophyta</taxon>
        <taxon>Magnoliopsida</taxon>
        <taxon>eudicotyledons</taxon>
        <taxon>Gunneridae</taxon>
        <taxon>Pentapetalae</taxon>
        <taxon>rosids</taxon>
        <taxon>malvids</taxon>
        <taxon>Malvales</taxon>
        <taxon>Malvaceae</taxon>
        <taxon>Malvoideae</taxon>
        <taxon>Gossypium</taxon>
    </lineage>
</organism>
<accession>A0A5D2FM90</accession>
<protein>
    <submittedName>
        <fullName evidence="1">Uncharacterized protein</fullName>
    </submittedName>
</protein>
<dbReference type="EMBL" id="CM017695">
    <property type="protein sequence ID" value="TYH06602.1"/>
    <property type="molecule type" value="Genomic_DNA"/>
</dbReference>